<dbReference type="PANTHER" id="PTHR43772">
    <property type="entry name" value="ENDO-1,4-BETA-XYLANASE"/>
    <property type="match status" value="1"/>
</dbReference>
<dbReference type="Gene3D" id="2.115.10.20">
    <property type="entry name" value="Glycosyl hydrolase domain, family 43"/>
    <property type="match status" value="1"/>
</dbReference>
<dbReference type="RefSeq" id="WP_235117738.1">
    <property type="nucleotide sequence ID" value="NZ_CP090978.1"/>
</dbReference>
<dbReference type="Proteomes" id="UP001649230">
    <property type="component" value="Chromosome"/>
</dbReference>
<keyword evidence="4" id="KW-1185">Reference proteome</keyword>
<name>A0ABY3SEP3_9BACL</name>
<sequence>MRIPGINKYNGKYYYSYCTNFSGGHPSDIPTGTIAYMVSDNPLGPFTFEKTILPNPATFFGVGGNNHHAMFEFNGKWYITYHAQTLAKAMAGERHVPANGRAAAWLPQCTHQ</sequence>
<keyword evidence="2" id="KW-0119">Carbohydrate metabolism</keyword>
<evidence type="ECO:0000313" key="4">
    <source>
        <dbReference type="Proteomes" id="UP001649230"/>
    </source>
</evidence>
<accession>A0ABY3SEP3</accession>
<dbReference type="InterPro" id="IPR052176">
    <property type="entry name" value="Glycosyl_Hydrlase_43_Enz"/>
</dbReference>
<organism evidence="3 4">
    <name type="scientific">Paenibacillus hexagrammi</name>
    <dbReference type="NCBI Taxonomy" id="2908839"/>
    <lineage>
        <taxon>Bacteria</taxon>
        <taxon>Bacillati</taxon>
        <taxon>Bacillota</taxon>
        <taxon>Bacilli</taxon>
        <taxon>Bacillales</taxon>
        <taxon>Paenibacillaceae</taxon>
        <taxon>Paenibacillus</taxon>
    </lineage>
</organism>
<proteinExistence type="predicted"/>
<dbReference type="PANTHER" id="PTHR43772:SF2">
    <property type="entry name" value="PUTATIVE (AFU_ORTHOLOGUE AFUA_2G04480)-RELATED"/>
    <property type="match status" value="1"/>
</dbReference>
<keyword evidence="1" id="KW-0624">Polysaccharide degradation</keyword>
<dbReference type="InterPro" id="IPR023296">
    <property type="entry name" value="Glyco_hydro_beta-prop_sf"/>
</dbReference>
<evidence type="ECO:0000313" key="3">
    <source>
        <dbReference type="EMBL" id="UJF31392.1"/>
    </source>
</evidence>
<dbReference type="SUPFAM" id="SSF75005">
    <property type="entry name" value="Arabinanase/levansucrase/invertase"/>
    <property type="match status" value="1"/>
</dbReference>
<evidence type="ECO:0000256" key="2">
    <source>
        <dbReference type="ARBA" id="ARBA00023277"/>
    </source>
</evidence>
<reference evidence="3 4" key="1">
    <citation type="journal article" date="2024" name="Int. J. Syst. Evol. Microbiol.">
        <title>Paenibacillus hexagrammi sp. nov., a novel bacterium isolated from the gut content of Hexagrammos agrammus.</title>
        <authorList>
            <person name="Jung H.K."/>
            <person name="Kim D.G."/>
            <person name="Zin H."/>
            <person name="Park J."/>
            <person name="Jung H."/>
            <person name="Kim Y.O."/>
            <person name="Kong H.J."/>
            <person name="Kim J.W."/>
            <person name="Kim Y.S."/>
        </authorList>
    </citation>
    <scope>NUCLEOTIDE SEQUENCE [LARGE SCALE GENOMIC DNA]</scope>
    <source>
        <strain evidence="3 4">YPD9-1</strain>
    </source>
</reference>
<evidence type="ECO:0000256" key="1">
    <source>
        <dbReference type="ARBA" id="ARBA00022651"/>
    </source>
</evidence>
<protein>
    <submittedName>
        <fullName evidence="3">Uncharacterized protein</fullName>
    </submittedName>
</protein>
<dbReference type="EMBL" id="CP090978">
    <property type="protein sequence ID" value="UJF31392.1"/>
    <property type="molecule type" value="Genomic_DNA"/>
</dbReference>
<gene>
    <name evidence="3" type="ORF">L0M14_16295</name>
</gene>
<keyword evidence="1" id="KW-0858">Xylan degradation</keyword>